<dbReference type="Pfam" id="PF02571">
    <property type="entry name" value="CbiJ"/>
    <property type="match status" value="1"/>
</dbReference>
<dbReference type="EMBL" id="QICM01000016">
    <property type="protein sequence ID" value="PXV64811.1"/>
    <property type="molecule type" value="Genomic_DNA"/>
</dbReference>
<reference evidence="4 13" key="3">
    <citation type="submission" date="2018-04" db="EMBL/GenBank/DDBJ databases">
        <title>Subsurface microbial communities from deep shales in Ohio and West Virginia, USA.</title>
        <authorList>
            <person name="Wrighton K."/>
        </authorList>
    </citation>
    <scope>NUCLEOTIDE SEQUENCE [LARGE SCALE GENOMIC DNA]</scope>
    <source>
        <strain evidence="4 13">MSL28</strain>
    </source>
</reference>
<evidence type="ECO:0000313" key="12">
    <source>
        <dbReference type="Proteomes" id="UP000199519"/>
    </source>
</evidence>
<evidence type="ECO:0000256" key="3">
    <source>
        <dbReference type="ARBA" id="ARBA00023002"/>
    </source>
</evidence>
<dbReference type="InterPro" id="IPR003723">
    <property type="entry name" value="Precorrin-6x_reduct"/>
</dbReference>
<evidence type="ECO:0000313" key="5">
    <source>
        <dbReference type="EMBL" id="SDC37272.1"/>
    </source>
</evidence>
<evidence type="ECO:0000313" key="6">
    <source>
        <dbReference type="EMBL" id="SDF86277.1"/>
    </source>
</evidence>
<keyword evidence="12" id="KW-1185">Reference proteome</keyword>
<sequence length="261" mass="29606">MILVIAGTSDSYQIIKALKKQKKNLIAAVTTDYGEKLIKDKFEIRVIKKRLDQNDMYNLIKNEKISLMVDATHPFAKEISKKAIKAAEETGIEYLRFERKEVDLSQYAYNNAKIIKTSNYEQAAKIANDFEKIFLTTGSKNIEIFLKGISNYEKRLFLRVMTFPAFIKNIIELGLPPANIIAAKGPFTKEFNQSLFKEYGADVIITKASGDSGGLKSKIEAAVELGIAVIVIQRPKINYPLFFNEVDNLINYIKVNYKTEV</sequence>
<dbReference type="EMBL" id="FNBJ01000028">
    <property type="protein sequence ID" value="SDF86277.1"/>
    <property type="molecule type" value="Genomic_DNA"/>
</dbReference>
<dbReference type="EMBL" id="FMYT01000005">
    <property type="protein sequence ID" value="SDC37272.1"/>
    <property type="molecule type" value="Genomic_DNA"/>
</dbReference>
<dbReference type="Proteomes" id="UP000199519">
    <property type="component" value="Unassembled WGS sequence"/>
</dbReference>
<reference evidence="9 14" key="4">
    <citation type="submission" date="2019-03" db="EMBL/GenBank/DDBJ databases">
        <title>Deep subsurface shale carbon reservoir microbial communities from Ohio and West Virginia, USA.</title>
        <authorList>
            <person name="Wrighton K."/>
        </authorList>
    </citation>
    <scope>NUCLEOTIDE SEQUENCE [LARGE SCALE GENOMIC DNA]</scope>
    <source>
        <strain evidence="9 14">UTICA-S4D12</strain>
    </source>
</reference>
<comment type="pathway">
    <text evidence="1">Cofactor biosynthesis; adenosylcobalamin biosynthesis.</text>
</comment>
<evidence type="ECO:0000256" key="1">
    <source>
        <dbReference type="ARBA" id="ARBA00004953"/>
    </source>
</evidence>
<dbReference type="AlphaFoldDB" id="A0A1G6L1N3"/>
<dbReference type="EMBL" id="SOAA01000001">
    <property type="protein sequence ID" value="TDS35387.1"/>
    <property type="molecule type" value="Genomic_DNA"/>
</dbReference>
<evidence type="ECO:0000313" key="13">
    <source>
        <dbReference type="Proteomes" id="UP000247389"/>
    </source>
</evidence>
<evidence type="ECO:0000313" key="7">
    <source>
        <dbReference type="EMBL" id="SDI23734.1"/>
    </source>
</evidence>
<evidence type="ECO:0000313" key="11">
    <source>
        <dbReference type="Proteomes" id="UP000198945"/>
    </source>
</evidence>
<dbReference type="RefSeq" id="WP_089716121.1">
    <property type="nucleotide sequence ID" value="NZ_FMYT01000005.1"/>
</dbReference>
<evidence type="ECO:0000313" key="9">
    <source>
        <dbReference type="EMBL" id="TDS35387.1"/>
    </source>
</evidence>
<dbReference type="EMBL" id="FNEH01000003">
    <property type="protein sequence ID" value="SDI23734.1"/>
    <property type="molecule type" value="Genomic_DNA"/>
</dbReference>
<evidence type="ECO:0000313" key="14">
    <source>
        <dbReference type="Proteomes" id="UP000295758"/>
    </source>
</evidence>
<keyword evidence="3" id="KW-0560">Oxidoreductase</keyword>
<name>A0A1G6L1N3_9FIRM</name>
<gene>
    <name evidence="9" type="ORF">BY453_101105</name>
    <name evidence="4" type="ORF">C8C78_11647</name>
    <name evidence="5" type="ORF">SAMN04488597_10586</name>
    <name evidence="6" type="ORF">SAMN04488598_12815</name>
    <name evidence="8" type="ORF">SAMN04515652_12721</name>
    <name evidence="7" type="ORF">SAMN04515654_103120</name>
</gene>
<dbReference type="UniPathway" id="UPA00148"/>
<dbReference type="PROSITE" id="PS51014">
    <property type="entry name" value="COBK_CBIJ"/>
    <property type="match status" value="1"/>
</dbReference>
<dbReference type="Proteomes" id="UP000247389">
    <property type="component" value="Unassembled WGS sequence"/>
</dbReference>
<keyword evidence="2" id="KW-0169">Cobalamin biosynthesis</keyword>
<proteinExistence type="predicted"/>
<dbReference type="PANTHER" id="PTHR36925:SF1">
    <property type="entry name" value="COBALT-PRECORRIN-6A REDUCTASE"/>
    <property type="match status" value="1"/>
</dbReference>
<evidence type="ECO:0000313" key="15">
    <source>
        <dbReference type="Proteomes" id="UP000324896"/>
    </source>
</evidence>
<reference evidence="7 11" key="1">
    <citation type="submission" date="2016-10" db="EMBL/GenBank/DDBJ databases">
        <authorList>
            <person name="de Groot N.N."/>
        </authorList>
    </citation>
    <scope>NUCLEOTIDE SEQUENCE [LARGE SCALE GENOMIC DNA]</scope>
    <source>
        <strain evidence="7 11">WG7</strain>
    </source>
</reference>
<reference evidence="10 12" key="2">
    <citation type="submission" date="2016-10" db="EMBL/GenBank/DDBJ databases">
        <authorList>
            <person name="Varghese N."/>
            <person name="Submissions S."/>
        </authorList>
    </citation>
    <scope>NUCLEOTIDE SEQUENCE [LARGE SCALE GENOMIC DNA]</scope>
    <source>
        <strain evidence="5 15">WG10</strain>
        <strain evidence="6 12">WG2</strain>
        <strain evidence="8 10">WG5</strain>
    </source>
</reference>
<accession>A0A1G6L1N3</accession>
<evidence type="ECO:0000313" key="10">
    <source>
        <dbReference type="Proteomes" id="UP000198612"/>
    </source>
</evidence>
<dbReference type="Proteomes" id="UP000295758">
    <property type="component" value="Unassembled WGS sequence"/>
</dbReference>
<evidence type="ECO:0000313" key="8">
    <source>
        <dbReference type="EMBL" id="SET12020.1"/>
    </source>
</evidence>
<protein>
    <submittedName>
        <fullName evidence="5">Precorrin-6A/cobalt-precorrin-6A reductase</fullName>
    </submittedName>
</protein>
<dbReference type="NCBIfam" id="TIGR00715">
    <property type="entry name" value="precor6x_red"/>
    <property type="match status" value="1"/>
</dbReference>
<dbReference type="Proteomes" id="UP000324896">
    <property type="component" value="Unassembled WGS sequence"/>
</dbReference>
<evidence type="ECO:0000313" key="4">
    <source>
        <dbReference type="EMBL" id="PXV64811.1"/>
    </source>
</evidence>
<dbReference type="EMBL" id="FOHG01000027">
    <property type="protein sequence ID" value="SET12020.1"/>
    <property type="molecule type" value="Genomic_DNA"/>
</dbReference>
<dbReference type="Proteomes" id="UP000198612">
    <property type="component" value="Unassembled WGS sequence"/>
</dbReference>
<evidence type="ECO:0000256" key="2">
    <source>
        <dbReference type="ARBA" id="ARBA00022573"/>
    </source>
</evidence>
<dbReference type="Proteomes" id="UP000198945">
    <property type="component" value="Unassembled WGS sequence"/>
</dbReference>
<dbReference type="PANTHER" id="PTHR36925">
    <property type="entry name" value="COBALT-PRECORRIN-6A REDUCTASE"/>
    <property type="match status" value="1"/>
</dbReference>
<dbReference type="GO" id="GO:0009236">
    <property type="term" value="P:cobalamin biosynthetic process"/>
    <property type="evidence" value="ECO:0007669"/>
    <property type="project" value="UniProtKB-UniPathway"/>
</dbReference>
<organism evidence="5 15">
    <name type="scientific">Halanaerobium congolense</name>
    <dbReference type="NCBI Taxonomy" id="54121"/>
    <lineage>
        <taxon>Bacteria</taxon>
        <taxon>Bacillati</taxon>
        <taxon>Bacillota</taxon>
        <taxon>Clostridia</taxon>
        <taxon>Halanaerobiales</taxon>
        <taxon>Halanaerobiaceae</taxon>
        <taxon>Halanaerobium</taxon>
    </lineage>
</organism>
<dbReference type="GO" id="GO:0016994">
    <property type="term" value="F:precorrin-6A reductase activity"/>
    <property type="evidence" value="ECO:0007669"/>
    <property type="project" value="InterPro"/>
</dbReference>